<evidence type="ECO:0000256" key="1">
    <source>
        <dbReference type="ARBA" id="ARBA00022679"/>
    </source>
</evidence>
<dbReference type="InterPro" id="IPR051635">
    <property type="entry name" value="SNAT-like"/>
</dbReference>
<evidence type="ECO:0000313" key="4">
    <source>
        <dbReference type="Proteomes" id="UP000051412"/>
    </source>
</evidence>
<dbReference type="STRING" id="1423782.FD32_GL001516"/>
<name>A0A0R1XHJ4_9LACO</name>
<comment type="caution">
    <text evidence="3">The sequence shown here is derived from an EMBL/GenBank/DDBJ whole genome shotgun (WGS) entry which is preliminary data.</text>
</comment>
<proteinExistence type="predicted"/>
<dbReference type="Gene3D" id="3.40.630.30">
    <property type="match status" value="1"/>
</dbReference>
<evidence type="ECO:0008006" key="5">
    <source>
        <dbReference type="Google" id="ProtNLM"/>
    </source>
</evidence>
<keyword evidence="2" id="KW-0012">Acyltransferase</keyword>
<dbReference type="PANTHER" id="PTHR10908:SF0">
    <property type="entry name" value="SEROTONIN N-ACETYLTRANSFERASE"/>
    <property type="match status" value="1"/>
</dbReference>
<gene>
    <name evidence="3" type="ORF">FD32_GL001516</name>
</gene>
<dbReference type="SUPFAM" id="SSF55729">
    <property type="entry name" value="Acyl-CoA N-acyltransferases (Nat)"/>
    <property type="match status" value="1"/>
</dbReference>
<dbReference type="InterPro" id="IPR016181">
    <property type="entry name" value="Acyl_CoA_acyltransferase"/>
</dbReference>
<dbReference type="PATRIC" id="fig|1423782.4.peg.1573"/>
<keyword evidence="4" id="KW-1185">Reference proteome</keyword>
<sequence length="146" mass="15407">MIKISNVQQADLPAVVAIERAGFSPAEAGTPAAFQDRLNKLPDTFLVAKDGDRVVGFIVGPAVNTRVIDDQMYETAPPNLPTGGYQLVLSLAVARLPGKGRWQQALGRPGAGSPDKQAGGNCARLPGQKRSLLRTQRFLPGGGVTF</sequence>
<organism evidence="3 4">
    <name type="scientific">Limosilactobacillus panis DSM 6035</name>
    <dbReference type="NCBI Taxonomy" id="1423782"/>
    <lineage>
        <taxon>Bacteria</taxon>
        <taxon>Bacillati</taxon>
        <taxon>Bacillota</taxon>
        <taxon>Bacilli</taxon>
        <taxon>Lactobacillales</taxon>
        <taxon>Lactobacillaceae</taxon>
        <taxon>Limosilactobacillus</taxon>
    </lineage>
</organism>
<keyword evidence="1" id="KW-0808">Transferase</keyword>
<dbReference type="EMBL" id="AZGM01000027">
    <property type="protein sequence ID" value="KRM29137.1"/>
    <property type="molecule type" value="Genomic_DNA"/>
</dbReference>
<dbReference type="AlphaFoldDB" id="A0A0R1XHJ4"/>
<evidence type="ECO:0000313" key="3">
    <source>
        <dbReference type="EMBL" id="KRM29137.1"/>
    </source>
</evidence>
<dbReference type="Proteomes" id="UP000051412">
    <property type="component" value="Unassembled WGS sequence"/>
</dbReference>
<protein>
    <recommendedName>
        <fullName evidence="5">Acetyltransferase</fullName>
    </recommendedName>
</protein>
<accession>A0A0R1XHJ4</accession>
<dbReference type="PANTHER" id="PTHR10908">
    <property type="entry name" value="SEROTONIN N-ACETYLTRANSFERASE"/>
    <property type="match status" value="1"/>
</dbReference>
<reference evidence="3 4" key="1">
    <citation type="journal article" date="2015" name="Genome Announc.">
        <title>Expanding the biotechnology potential of lactobacilli through comparative genomics of 213 strains and associated genera.</title>
        <authorList>
            <person name="Sun Z."/>
            <person name="Harris H.M."/>
            <person name="McCann A."/>
            <person name="Guo C."/>
            <person name="Argimon S."/>
            <person name="Zhang W."/>
            <person name="Yang X."/>
            <person name="Jeffery I.B."/>
            <person name="Cooney J.C."/>
            <person name="Kagawa T.F."/>
            <person name="Liu W."/>
            <person name="Song Y."/>
            <person name="Salvetti E."/>
            <person name="Wrobel A."/>
            <person name="Rasinkangas P."/>
            <person name="Parkhill J."/>
            <person name="Rea M.C."/>
            <person name="O'Sullivan O."/>
            <person name="Ritari J."/>
            <person name="Douillard F.P."/>
            <person name="Paul Ross R."/>
            <person name="Yang R."/>
            <person name="Briner A.E."/>
            <person name="Felis G.E."/>
            <person name="de Vos W.M."/>
            <person name="Barrangou R."/>
            <person name="Klaenhammer T.R."/>
            <person name="Caufield P.W."/>
            <person name="Cui Y."/>
            <person name="Zhang H."/>
            <person name="O'Toole P.W."/>
        </authorList>
    </citation>
    <scope>NUCLEOTIDE SEQUENCE [LARGE SCALE GENOMIC DNA]</scope>
    <source>
        <strain evidence="3 4">DSM 6035</strain>
    </source>
</reference>
<evidence type="ECO:0000256" key="2">
    <source>
        <dbReference type="ARBA" id="ARBA00023315"/>
    </source>
</evidence>
<dbReference type="GO" id="GO:0008080">
    <property type="term" value="F:N-acetyltransferase activity"/>
    <property type="evidence" value="ECO:0007669"/>
    <property type="project" value="UniProtKB-ARBA"/>
</dbReference>